<feature type="compositionally biased region" description="Low complexity" evidence="1">
    <location>
        <begin position="643"/>
        <end position="653"/>
    </location>
</feature>
<feature type="compositionally biased region" description="Polar residues" evidence="1">
    <location>
        <begin position="525"/>
        <end position="539"/>
    </location>
</feature>
<feature type="compositionally biased region" description="Basic and acidic residues" evidence="1">
    <location>
        <begin position="596"/>
        <end position="606"/>
    </location>
</feature>
<feature type="compositionally biased region" description="Low complexity" evidence="1">
    <location>
        <begin position="115"/>
        <end position="125"/>
    </location>
</feature>
<feature type="compositionally biased region" description="Polar residues" evidence="1">
    <location>
        <begin position="389"/>
        <end position="399"/>
    </location>
</feature>
<feature type="compositionally biased region" description="Low complexity" evidence="1">
    <location>
        <begin position="573"/>
        <end position="589"/>
    </location>
</feature>
<feature type="compositionally biased region" description="Low complexity" evidence="1">
    <location>
        <begin position="226"/>
        <end position="264"/>
    </location>
</feature>
<organism evidence="2 3">
    <name type="scientific">Somion occarium</name>
    <dbReference type="NCBI Taxonomy" id="3059160"/>
    <lineage>
        <taxon>Eukaryota</taxon>
        <taxon>Fungi</taxon>
        <taxon>Dikarya</taxon>
        <taxon>Basidiomycota</taxon>
        <taxon>Agaricomycotina</taxon>
        <taxon>Agaricomycetes</taxon>
        <taxon>Polyporales</taxon>
        <taxon>Cerrenaceae</taxon>
        <taxon>Somion</taxon>
    </lineage>
</organism>
<gene>
    <name evidence="2" type="ORF">GFSPODELE1_LOCUS4139</name>
</gene>
<dbReference type="Proteomes" id="UP001497453">
    <property type="component" value="Chromosome 2"/>
</dbReference>
<evidence type="ECO:0000313" key="2">
    <source>
        <dbReference type="EMBL" id="CAL1702636.1"/>
    </source>
</evidence>
<reference evidence="3" key="1">
    <citation type="submission" date="2024-04" db="EMBL/GenBank/DDBJ databases">
        <authorList>
            <person name="Shaw F."/>
            <person name="Minotto A."/>
        </authorList>
    </citation>
    <scope>NUCLEOTIDE SEQUENCE [LARGE SCALE GENOMIC DNA]</scope>
</reference>
<feature type="region of interest" description="Disordered" evidence="1">
    <location>
        <begin position="34"/>
        <end position="139"/>
    </location>
</feature>
<feature type="compositionally biased region" description="Acidic residues" evidence="1">
    <location>
        <begin position="554"/>
        <end position="564"/>
    </location>
</feature>
<protein>
    <submittedName>
        <fullName evidence="2">Uncharacterized protein</fullName>
    </submittedName>
</protein>
<feature type="compositionally biased region" description="Low complexity" evidence="1">
    <location>
        <begin position="331"/>
        <end position="345"/>
    </location>
</feature>
<evidence type="ECO:0000313" key="3">
    <source>
        <dbReference type="Proteomes" id="UP001497453"/>
    </source>
</evidence>
<sequence length="684" mass="73206">MPQRNKPTSTSEPSGFFNSMQRLGSNLINALTGTSRVASSHDSDASIVVEPNPEDVQSIQASDESQLNTSEEGSASDSSGDNSSSFNTPDSERVGGQSTSHAVAAATDPDDDNESTVSTTSASEANDPPPHSNYARSVYAPSPEPIELYIGPGPPHPAFTPRCLQRQEAFYGVDERDVRHPRYRHAAELGIGLRRRARVRGLGLRNSGVDDGGGGAPGPSAPGPSTPAARGTRPPNGASGPRRSARRAPPAAVPAAAPTADSLAMPPPSWIPQRTQAAQNSAIRAPPNSPATPARPNSSTPARPNPSVTPAPPNRATPAAPHPRPQPTRPVSPAQGIPSSSQSQPPFFEWTIGRLRFRVQESNLPYVLVTILPPTPQPPLPASRLHPTNPGTVSPTLSNTSTTVEPPTSPPHPPRSPSPPSPPAPPAPVSPWEQFVQDLREARARGYIQHQFIYVVHVDRHVDELYPHLTPFMQVLGDTTTRTIYQPGAVWFSFYQTPPSFIPAQAQLHSHHPPANVMQRHDTPVASSSLPTNSSNRPSSGDEHTSSVRHNHMDDEDPEVEEISQEAWNSAVSTGPTGSLPSNSSSASAARRRTRPDHGVIRRPRPEPPVWGPYRYPIGPEIDDEDEAQSQTSSDLSDDAEASSEVPSSSRVSPGKRSRSELDEDESQDPEHSSGSPSKRRRSD</sequence>
<feature type="compositionally biased region" description="Polar residues" evidence="1">
    <location>
        <begin position="55"/>
        <end position="69"/>
    </location>
</feature>
<feature type="compositionally biased region" description="Pro residues" evidence="1">
    <location>
        <begin position="303"/>
        <end position="330"/>
    </location>
</feature>
<evidence type="ECO:0000256" key="1">
    <source>
        <dbReference type="SAM" id="MobiDB-lite"/>
    </source>
</evidence>
<feature type="region of interest" description="Disordered" evidence="1">
    <location>
        <begin position="514"/>
        <end position="684"/>
    </location>
</feature>
<name>A0ABP1D444_9APHY</name>
<feature type="compositionally biased region" description="Polar residues" evidence="1">
    <location>
        <begin position="272"/>
        <end position="282"/>
    </location>
</feature>
<feature type="region of interest" description="Disordered" evidence="1">
    <location>
        <begin position="378"/>
        <end position="431"/>
    </location>
</feature>
<accession>A0ABP1D444</accession>
<feature type="region of interest" description="Disordered" evidence="1">
    <location>
        <begin position="1"/>
        <end position="20"/>
    </location>
</feature>
<dbReference type="EMBL" id="OZ037945">
    <property type="protein sequence ID" value="CAL1702636.1"/>
    <property type="molecule type" value="Genomic_DNA"/>
</dbReference>
<proteinExistence type="predicted"/>
<feature type="compositionally biased region" description="Pro residues" evidence="1">
    <location>
        <begin position="407"/>
        <end position="429"/>
    </location>
</feature>
<keyword evidence="3" id="KW-1185">Reference proteome</keyword>
<feature type="region of interest" description="Disordered" evidence="1">
    <location>
        <begin position="204"/>
        <end position="345"/>
    </location>
</feature>
<feature type="compositionally biased region" description="Low complexity" evidence="1">
    <location>
        <begin position="70"/>
        <end position="85"/>
    </location>
</feature>